<proteinExistence type="predicted"/>
<protein>
    <submittedName>
        <fullName evidence="1">Uncharacterized protein</fullName>
    </submittedName>
</protein>
<dbReference type="RefSeq" id="WP_133476507.1">
    <property type="nucleotide sequence ID" value="NZ_JBETVU010000013.1"/>
</dbReference>
<gene>
    <name evidence="1" type="ORF">ABVC42_13970</name>
</gene>
<dbReference type="Proteomes" id="UP001434419">
    <property type="component" value="Unassembled WGS sequence"/>
</dbReference>
<keyword evidence="2" id="KW-1185">Reference proteome</keyword>
<accession>A0ABV2BCH2</accession>
<name>A0ABV2BCH2_9LACO</name>
<sequence>MYTTDSDFMINQIDEKLTTVDTFSQSIAFMVASYFAIHIPDEKKKAQIVQAVNNCQERAKRALNAEFDRYFRKQLLDLVDDEQARAKMQATIDEVAPNEL</sequence>
<evidence type="ECO:0000313" key="2">
    <source>
        <dbReference type="Proteomes" id="UP001434419"/>
    </source>
</evidence>
<evidence type="ECO:0000313" key="1">
    <source>
        <dbReference type="EMBL" id="MES5150938.1"/>
    </source>
</evidence>
<dbReference type="EMBL" id="JBETVU010000013">
    <property type="protein sequence ID" value="MES5150938.1"/>
    <property type="molecule type" value="Genomic_DNA"/>
</dbReference>
<comment type="caution">
    <text evidence="1">The sequence shown here is derived from an EMBL/GenBank/DDBJ whole genome shotgun (WGS) entry which is preliminary data.</text>
</comment>
<organism evidence="1 2">
    <name type="scientific">Lactobacillus crispatus</name>
    <dbReference type="NCBI Taxonomy" id="47770"/>
    <lineage>
        <taxon>Bacteria</taxon>
        <taxon>Bacillati</taxon>
        <taxon>Bacillota</taxon>
        <taxon>Bacilli</taxon>
        <taxon>Lactobacillales</taxon>
        <taxon>Lactobacillaceae</taxon>
        <taxon>Lactobacillus</taxon>
    </lineage>
</organism>
<reference evidence="1" key="1">
    <citation type="submission" date="2024-06" db="EMBL/GenBank/DDBJ databases">
        <title>Vaginal Lactobacillus fatty acid response mechanisms reveal a metabolite-targeted strategy for bacterial vaginosis treatment.</title>
        <authorList>
            <person name="Zhu M."/>
            <person name="Blainey P.C."/>
            <person name="Bloom S.M."/>
            <person name="Kwon D.S."/>
        </authorList>
    </citation>
    <scope>NUCLEOTIDE SEQUENCE</scope>
    <source>
        <strain evidence="1">194_F1_1</strain>
    </source>
</reference>